<gene>
    <name evidence="4" type="ORF">R9X50_00365400</name>
</gene>
<feature type="compositionally biased region" description="Basic and acidic residues" evidence="2">
    <location>
        <begin position="32"/>
        <end position="42"/>
    </location>
</feature>
<reference evidence="4 5" key="1">
    <citation type="submission" date="2023-11" db="EMBL/GenBank/DDBJ databases">
        <title>An acidophilic fungus is an integral part of prey digestion in a carnivorous sundew plant.</title>
        <authorList>
            <person name="Tsai I.J."/>
        </authorList>
    </citation>
    <scope>NUCLEOTIDE SEQUENCE [LARGE SCALE GENOMIC DNA]</scope>
    <source>
        <strain evidence="4">169a</strain>
    </source>
</reference>
<organism evidence="4 5">
    <name type="scientific">Acrodontium crateriforme</name>
    <dbReference type="NCBI Taxonomy" id="150365"/>
    <lineage>
        <taxon>Eukaryota</taxon>
        <taxon>Fungi</taxon>
        <taxon>Dikarya</taxon>
        <taxon>Ascomycota</taxon>
        <taxon>Pezizomycotina</taxon>
        <taxon>Dothideomycetes</taxon>
        <taxon>Dothideomycetidae</taxon>
        <taxon>Mycosphaerellales</taxon>
        <taxon>Teratosphaeriaceae</taxon>
        <taxon>Acrodontium</taxon>
    </lineage>
</organism>
<dbReference type="Pfam" id="PF07910">
    <property type="entry name" value="Peptidase_C78"/>
    <property type="match status" value="1"/>
</dbReference>
<dbReference type="Gene3D" id="3.90.70.130">
    <property type="match status" value="1"/>
</dbReference>
<feature type="domain" description="UFSP1/2/DUB catalytic" evidence="3">
    <location>
        <begin position="235"/>
        <end position="429"/>
    </location>
</feature>
<sequence length="474" mass="52491">MAETTASCPFCPVTSESELAIQLHIDDCHSDDAPTTGVDRRHNPGNPSRHNDTLATPERVRCDRVGCGEYIHCTEIDEHIAFHVANTSRNAAYDKDSKQSWAGASNPARSSADSSKAKESQQPTGSKSDESRNSQMKMPDFLPSNSPTRKQGHRQFHMPISSPPGRLGKRELGPHAFEKEMPDSVRRNLVNGAEPREVNCIGRNGKLQRVWTIENETPDVIPVLADLCALDPTTTAAYFCSSKIKHIVKIRCDGNFCGYWNIQMLLLHVQLTGGFPNMNRLPNIFQIQETIETAWRNGICVYGKTETGGIQNTRKWIGTQEVVAYFTQIGVRVTPLAFDDKACSGGDTAVSTMLDHVEAFFMSGLDCADTHGTSTITQLPPIYFQRYGHSMTIVGLERKIDGSRNLLVFDPSLTTSDGIRRLANRGGTRAEANILLEPYRRSDVELCRWDKFEIVVPNAPAVKQSSMHGDGANR</sequence>
<protein>
    <recommendedName>
        <fullName evidence="3">UFSP1/2/DUB catalytic domain-containing protein</fullName>
    </recommendedName>
</protein>
<evidence type="ECO:0000259" key="3">
    <source>
        <dbReference type="Pfam" id="PF07910"/>
    </source>
</evidence>
<name>A0AAQ3R7N3_9PEZI</name>
<feature type="region of interest" description="Disordered" evidence="2">
    <location>
        <begin position="96"/>
        <end position="171"/>
    </location>
</feature>
<dbReference type="InterPro" id="IPR012462">
    <property type="entry name" value="UFSP1/2_DUB_cat"/>
</dbReference>
<evidence type="ECO:0000313" key="5">
    <source>
        <dbReference type="Proteomes" id="UP001303373"/>
    </source>
</evidence>
<accession>A0AAQ3R7N3</accession>
<dbReference type="Proteomes" id="UP001303373">
    <property type="component" value="Chromosome 5"/>
</dbReference>
<feature type="compositionally biased region" description="Polar residues" evidence="2">
    <location>
        <begin position="99"/>
        <end position="126"/>
    </location>
</feature>
<dbReference type="AlphaFoldDB" id="A0AAQ3R7N3"/>
<dbReference type="EMBL" id="CP138584">
    <property type="protein sequence ID" value="WPH00824.1"/>
    <property type="molecule type" value="Genomic_DNA"/>
</dbReference>
<evidence type="ECO:0000256" key="2">
    <source>
        <dbReference type="SAM" id="MobiDB-lite"/>
    </source>
</evidence>
<keyword evidence="1" id="KW-0378">Hydrolase</keyword>
<keyword evidence="5" id="KW-1185">Reference proteome</keyword>
<feature type="region of interest" description="Disordered" evidence="2">
    <location>
        <begin position="32"/>
        <end position="55"/>
    </location>
</feature>
<proteinExistence type="predicted"/>
<evidence type="ECO:0000256" key="1">
    <source>
        <dbReference type="ARBA" id="ARBA00022801"/>
    </source>
</evidence>
<evidence type="ECO:0000313" key="4">
    <source>
        <dbReference type="EMBL" id="WPH00824.1"/>
    </source>
</evidence>
<dbReference type="GO" id="GO:0016787">
    <property type="term" value="F:hydrolase activity"/>
    <property type="evidence" value="ECO:0007669"/>
    <property type="project" value="UniProtKB-KW"/>
</dbReference>